<sequence length="203" mass="22943">MLQKSLPKFLILPFSLISWFSCGIIFNSTASALPGQSTENVAAWIKAHPTLRPSSAERFFVQKSDTAAQRFSFQASVLAAGKVGFTRDRSKIRNERIAMFDAVNGMTFDRLQESLRAIYGLEIYQDFKNARVVYEYPNQSTVNASRFAKTPIKEALQGQLRVGDRYAYWIEVAQPRDGKAFTGQMTVLLKSDLDKLESELKVR</sequence>
<comment type="caution">
    <text evidence="1">The sequence shown here is derived from an EMBL/GenBank/DDBJ whole genome shotgun (WGS) entry which is preliminary data.</text>
</comment>
<accession>A0A139WWV7</accession>
<dbReference type="PROSITE" id="PS51257">
    <property type="entry name" value="PROKAR_LIPOPROTEIN"/>
    <property type="match status" value="1"/>
</dbReference>
<dbReference type="AlphaFoldDB" id="A0A139WWV7"/>
<organism evidence="1 2">
    <name type="scientific">Scytonema hofmannii PCC 7110</name>
    <dbReference type="NCBI Taxonomy" id="128403"/>
    <lineage>
        <taxon>Bacteria</taxon>
        <taxon>Bacillati</taxon>
        <taxon>Cyanobacteriota</taxon>
        <taxon>Cyanophyceae</taxon>
        <taxon>Nostocales</taxon>
        <taxon>Scytonemataceae</taxon>
        <taxon>Scytonema</taxon>
    </lineage>
</organism>
<gene>
    <name evidence="1" type="ORF">WA1_45540</name>
</gene>
<evidence type="ECO:0000313" key="1">
    <source>
        <dbReference type="EMBL" id="KYC36924.1"/>
    </source>
</evidence>
<dbReference type="RefSeq" id="WP_017744182.1">
    <property type="nucleotide sequence ID" value="NZ_KQ976354.1"/>
</dbReference>
<dbReference type="OrthoDB" id="571079at2"/>
<proteinExistence type="predicted"/>
<dbReference type="Proteomes" id="UP000076925">
    <property type="component" value="Unassembled WGS sequence"/>
</dbReference>
<protein>
    <submittedName>
        <fullName evidence="1">Uncharacterized protein</fullName>
    </submittedName>
</protein>
<keyword evidence="2" id="KW-1185">Reference proteome</keyword>
<evidence type="ECO:0000313" key="2">
    <source>
        <dbReference type="Proteomes" id="UP000076925"/>
    </source>
</evidence>
<dbReference type="EMBL" id="ANNX02000047">
    <property type="protein sequence ID" value="KYC36924.1"/>
    <property type="molecule type" value="Genomic_DNA"/>
</dbReference>
<reference evidence="1 2" key="1">
    <citation type="journal article" date="2013" name="Genome Biol. Evol.">
        <title>Genomes of Stigonematalean cyanobacteria (subsection V) and the evolution of oxygenic photosynthesis from prokaryotes to plastids.</title>
        <authorList>
            <person name="Dagan T."/>
            <person name="Roettger M."/>
            <person name="Stucken K."/>
            <person name="Landan G."/>
            <person name="Koch R."/>
            <person name="Major P."/>
            <person name="Gould S.B."/>
            <person name="Goremykin V.V."/>
            <person name="Rippka R."/>
            <person name="Tandeau de Marsac N."/>
            <person name="Gugger M."/>
            <person name="Lockhart P.J."/>
            <person name="Allen J.F."/>
            <person name="Brune I."/>
            <person name="Maus I."/>
            <person name="Puhler A."/>
            <person name="Martin W.F."/>
        </authorList>
    </citation>
    <scope>NUCLEOTIDE SEQUENCE [LARGE SCALE GENOMIC DNA]</scope>
    <source>
        <strain evidence="1 2">PCC 7110</strain>
    </source>
</reference>
<name>A0A139WWV7_9CYAN</name>